<feature type="chain" id="PRO_5046986648" evidence="1">
    <location>
        <begin position="31"/>
        <end position="205"/>
    </location>
</feature>
<organism evidence="2 3">
    <name type="scientific">Dyella japonica</name>
    <dbReference type="NCBI Taxonomy" id="231455"/>
    <lineage>
        <taxon>Bacteria</taxon>
        <taxon>Pseudomonadati</taxon>
        <taxon>Pseudomonadota</taxon>
        <taxon>Gammaproteobacteria</taxon>
        <taxon>Lysobacterales</taxon>
        <taxon>Rhodanobacteraceae</taxon>
        <taxon>Dyella</taxon>
    </lineage>
</organism>
<name>A0ABV2JWP5_9GAMM</name>
<reference evidence="2 3" key="1">
    <citation type="submission" date="2024-06" db="EMBL/GenBank/DDBJ databases">
        <title>Sorghum-associated microbial communities from plants grown in Nebraska, USA.</title>
        <authorList>
            <person name="Schachtman D."/>
        </authorList>
    </citation>
    <scope>NUCLEOTIDE SEQUENCE [LARGE SCALE GENOMIC DNA]</scope>
    <source>
        <strain evidence="2 3">1073</strain>
    </source>
</reference>
<accession>A0ABV2JWP5</accession>
<dbReference type="Proteomes" id="UP001549184">
    <property type="component" value="Unassembled WGS sequence"/>
</dbReference>
<gene>
    <name evidence="2" type="ORF">ABIC75_001930</name>
</gene>
<dbReference type="RefSeq" id="WP_354013596.1">
    <property type="nucleotide sequence ID" value="NZ_JBEPMU010000002.1"/>
</dbReference>
<keyword evidence="3" id="KW-1185">Reference proteome</keyword>
<sequence>MKFRCLAPMTCILRRLAVLLLLTAAVAAHAQAGKDVLVVGQADREIPGWAIHTELPDGWTQDCCMYAKAIGVNMVLYRGEWTGEPDRVMVLNVWTSKLSSLEAELQDDRHHYLGRDPSGKYSVFALDNKAVACRGVFYEGTDHKDDVVVFCDPGLASGIRFSWSMTLAHDDAQKQDLLALFRRVAEQSRYMAQGAAKPNAGKMQH</sequence>
<protein>
    <submittedName>
        <fullName evidence="2">Uncharacterized protein</fullName>
    </submittedName>
</protein>
<keyword evidence="1" id="KW-0732">Signal</keyword>
<dbReference type="EMBL" id="JBEPMU010000002">
    <property type="protein sequence ID" value="MET3652208.1"/>
    <property type="molecule type" value="Genomic_DNA"/>
</dbReference>
<evidence type="ECO:0000313" key="2">
    <source>
        <dbReference type="EMBL" id="MET3652208.1"/>
    </source>
</evidence>
<feature type="signal peptide" evidence="1">
    <location>
        <begin position="1"/>
        <end position="30"/>
    </location>
</feature>
<proteinExistence type="predicted"/>
<evidence type="ECO:0000256" key="1">
    <source>
        <dbReference type="SAM" id="SignalP"/>
    </source>
</evidence>
<evidence type="ECO:0000313" key="3">
    <source>
        <dbReference type="Proteomes" id="UP001549184"/>
    </source>
</evidence>
<comment type="caution">
    <text evidence="2">The sequence shown here is derived from an EMBL/GenBank/DDBJ whole genome shotgun (WGS) entry which is preliminary data.</text>
</comment>